<proteinExistence type="predicted"/>
<dbReference type="FunFam" id="1.20.1050.60:FF:000001">
    <property type="entry name" value="Putative alpha-1,2-mannosidase"/>
    <property type="match status" value="1"/>
</dbReference>
<sequence length="756" mass="85719">MKPLLLSLSLFYVPVMCAYSQDNLVKYVNTRQGTNSKYEFSYGNTYPATSLPFGMNTWTPQTGKNGDGWKYQYFVHTIRGFQQSHQCSSWVNDYAVFSLMPESGELVVNEDTRAAAFTHEQEIAQPSYYKVSFDNGIKTEISPTERGAHFRFSYPKGSKAFIVLDGYTKMSSVKISPAEHKISGYVNNCRWAPKDFRNYFEIIFNKPFKSYGTWENRHNTVNANNQEAEGEGMGAYIEFAPGQVEAKVASSYISPEQASLTLAKELGGYKNFDATHQAADKVWNTLLGRMKVEGGTEEEKATFYSCMYHANLFSHQFFEYGKDGQPYYYSPYDGKIHNGYMYTDNGFWDTFRGQFPLNTIMHPTMEGRYAQALLDAQEQCGWLPSWSFPSETGGMLGNHAISLLTDAWVKGIRTFDPLQALRAYYHEATNKGPWGSANGRPGWKEYYEKGYVPFTKETLGATAWTLEFAYDDFCGYQLAKMNHQFYYEGVFARQMYNYRNLFDSTTRFMRAKDAEGNWITPFDPLDWGGPYTEGNAWHWTWSVFHDVQGLINLMGGDKPFVDKIDSVFSTPGTIKVGGYGQVIHEMTEMAAFKMGQYAQGNEPIHHLVYLYNYAGQPWKAQQHVRQIMKDMYNASENGYPGDEDEGQMSSWYVLSAAGFYSVCPGTDQYVLGSPLFPKMTITLENGKAFVIEAENNSPDNVYIQSATLNGQPWSHNWITHSAITKGGTLHLVMGPKPALQRGIATADRPFSLTAIK</sequence>
<dbReference type="Proteomes" id="UP000324611">
    <property type="component" value="Unassembled WGS sequence"/>
</dbReference>
<organism evidence="7 8">
    <name type="scientific">Chitinophaga agrisoli</name>
    <dbReference type="NCBI Taxonomy" id="2607653"/>
    <lineage>
        <taxon>Bacteria</taxon>
        <taxon>Pseudomonadati</taxon>
        <taxon>Bacteroidota</taxon>
        <taxon>Chitinophagia</taxon>
        <taxon>Chitinophagales</taxon>
        <taxon>Chitinophagaceae</taxon>
        <taxon>Chitinophaga</taxon>
    </lineage>
</organism>
<dbReference type="NCBIfam" id="TIGR01180">
    <property type="entry name" value="aman2_put"/>
    <property type="match status" value="1"/>
</dbReference>
<keyword evidence="8" id="KW-1185">Reference proteome</keyword>
<comment type="cofactor">
    <cofactor evidence="1">
        <name>Ca(2+)</name>
        <dbReference type="ChEBI" id="CHEBI:29108"/>
    </cofactor>
</comment>
<dbReference type="InterPro" id="IPR012939">
    <property type="entry name" value="Glyco_hydro_92"/>
</dbReference>
<comment type="caution">
    <text evidence="7">The sequence shown here is derived from an EMBL/GenBank/DDBJ whole genome shotgun (WGS) entry which is preliminary data.</text>
</comment>
<dbReference type="InterPro" id="IPR005887">
    <property type="entry name" value="GH92_a_mannosidase_put"/>
</dbReference>
<reference evidence="7 8" key="1">
    <citation type="submission" date="2019-09" db="EMBL/GenBank/DDBJ databases">
        <title>Chitinophaga ginsengihumi sp. nov., isolated from soil of ginseng rhizosphere.</title>
        <authorList>
            <person name="Lee J."/>
        </authorList>
    </citation>
    <scope>NUCLEOTIDE SEQUENCE [LARGE SCALE GENOMIC DNA]</scope>
    <source>
        <strain evidence="7 8">BN140078</strain>
    </source>
</reference>
<name>A0A5B2VVA4_9BACT</name>
<keyword evidence="4" id="KW-0732">Signal</keyword>
<dbReference type="Gene3D" id="1.20.1610.10">
    <property type="entry name" value="alpha-1,2-mannosidases domains"/>
    <property type="match status" value="1"/>
</dbReference>
<evidence type="ECO:0000259" key="6">
    <source>
        <dbReference type="Pfam" id="PF17678"/>
    </source>
</evidence>
<dbReference type="GO" id="GO:0006516">
    <property type="term" value="P:glycoprotein catabolic process"/>
    <property type="evidence" value="ECO:0007669"/>
    <property type="project" value="TreeGrafter"/>
</dbReference>
<dbReference type="EMBL" id="VUOC01000002">
    <property type="protein sequence ID" value="KAA2242704.1"/>
    <property type="molecule type" value="Genomic_DNA"/>
</dbReference>
<dbReference type="Pfam" id="PF17678">
    <property type="entry name" value="Glyco_hydro_92N"/>
    <property type="match status" value="1"/>
</dbReference>
<evidence type="ECO:0000256" key="4">
    <source>
        <dbReference type="SAM" id="SignalP"/>
    </source>
</evidence>
<dbReference type="GO" id="GO:0030246">
    <property type="term" value="F:carbohydrate binding"/>
    <property type="evidence" value="ECO:0007669"/>
    <property type="project" value="InterPro"/>
</dbReference>
<dbReference type="InterPro" id="IPR041371">
    <property type="entry name" value="GH92_N"/>
</dbReference>
<dbReference type="Gene3D" id="3.30.2080.10">
    <property type="entry name" value="GH92 mannosidase domain"/>
    <property type="match status" value="1"/>
</dbReference>
<dbReference type="InterPro" id="IPR008928">
    <property type="entry name" value="6-hairpin_glycosidase_sf"/>
</dbReference>
<dbReference type="AlphaFoldDB" id="A0A5B2VVA4"/>
<gene>
    <name evidence="7" type="ORF">F0L74_09250</name>
</gene>
<dbReference type="InterPro" id="IPR050883">
    <property type="entry name" value="PNGase"/>
</dbReference>
<evidence type="ECO:0000256" key="1">
    <source>
        <dbReference type="ARBA" id="ARBA00001913"/>
    </source>
</evidence>
<dbReference type="Gene3D" id="2.70.98.10">
    <property type="match status" value="1"/>
</dbReference>
<dbReference type="GO" id="GO:0005829">
    <property type="term" value="C:cytosol"/>
    <property type="evidence" value="ECO:0007669"/>
    <property type="project" value="TreeGrafter"/>
</dbReference>
<dbReference type="GO" id="GO:0000224">
    <property type="term" value="F:peptide-N4-(N-acetyl-beta-glucosaminyl)asparagine amidase activity"/>
    <property type="evidence" value="ECO:0007669"/>
    <property type="project" value="TreeGrafter"/>
</dbReference>
<evidence type="ECO:0000256" key="2">
    <source>
        <dbReference type="ARBA" id="ARBA00011245"/>
    </source>
</evidence>
<feature type="domain" description="Glycosyl hydrolase family 92" evidence="5">
    <location>
        <begin position="257"/>
        <end position="735"/>
    </location>
</feature>
<keyword evidence="3" id="KW-0106">Calcium</keyword>
<keyword evidence="7" id="KW-0378">Hydrolase</keyword>
<comment type="subunit">
    <text evidence="2">Monomer.</text>
</comment>
<dbReference type="PANTHER" id="PTHR12143:SF43">
    <property type="entry name" value="PUTATIVE-RELATED"/>
    <property type="match status" value="1"/>
</dbReference>
<dbReference type="PANTHER" id="PTHR12143">
    <property type="entry name" value="PEPTIDE N-GLYCANASE PNGASE -RELATED"/>
    <property type="match status" value="1"/>
</dbReference>
<dbReference type="Gene3D" id="1.20.1050.60">
    <property type="entry name" value="alpha-1,2-mannosidase"/>
    <property type="match status" value="1"/>
</dbReference>
<feature type="signal peptide" evidence="4">
    <location>
        <begin position="1"/>
        <end position="18"/>
    </location>
</feature>
<dbReference type="GO" id="GO:0005975">
    <property type="term" value="P:carbohydrate metabolic process"/>
    <property type="evidence" value="ECO:0007669"/>
    <property type="project" value="InterPro"/>
</dbReference>
<feature type="domain" description="Glycosyl hydrolase family 92 N-terminal" evidence="6">
    <location>
        <begin position="27"/>
        <end position="251"/>
    </location>
</feature>
<protein>
    <submittedName>
        <fullName evidence="7">Glycoside hydrolase family 92 protein</fullName>
    </submittedName>
</protein>
<dbReference type="RefSeq" id="WP_149837577.1">
    <property type="nucleotide sequence ID" value="NZ_VUOC01000002.1"/>
</dbReference>
<dbReference type="SUPFAM" id="SSF48208">
    <property type="entry name" value="Six-hairpin glycosidases"/>
    <property type="match status" value="1"/>
</dbReference>
<dbReference type="Pfam" id="PF07971">
    <property type="entry name" value="Glyco_hydro_92"/>
    <property type="match status" value="1"/>
</dbReference>
<dbReference type="FunFam" id="3.30.2080.10:FF:000001">
    <property type="entry name" value="Alpha-1,2-mannosidase subfamily"/>
    <property type="match status" value="1"/>
</dbReference>
<accession>A0A5B2VVA4</accession>
<evidence type="ECO:0000259" key="5">
    <source>
        <dbReference type="Pfam" id="PF07971"/>
    </source>
</evidence>
<evidence type="ECO:0000256" key="3">
    <source>
        <dbReference type="ARBA" id="ARBA00022837"/>
    </source>
</evidence>
<feature type="chain" id="PRO_5022827098" evidence="4">
    <location>
        <begin position="19"/>
        <end position="756"/>
    </location>
</feature>
<evidence type="ECO:0000313" key="7">
    <source>
        <dbReference type="EMBL" id="KAA2242704.1"/>
    </source>
</evidence>
<reference evidence="7 8" key="2">
    <citation type="submission" date="2019-09" db="EMBL/GenBank/DDBJ databases">
        <authorList>
            <person name="Jin C."/>
        </authorList>
    </citation>
    <scope>NUCLEOTIDE SEQUENCE [LARGE SCALE GENOMIC DNA]</scope>
    <source>
        <strain evidence="7 8">BN140078</strain>
    </source>
</reference>
<evidence type="ECO:0000313" key="8">
    <source>
        <dbReference type="Proteomes" id="UP000324611"/>
    </source>
</evidence>
<dbReference type="InterPro" id="IPR014718">
    <property type="entry name" value="GH-type_carb-bd"/>
</dbReference>